<name>A0A7R9I092_9NEOP</name>
<sequence length="153" mass="17024">MEDLIIELENELPIIQNSAIQDCNTKVETINSNNEYKVDNPNLKSDPTSKDNKKIYSSSDVDNSITSVEQITPIATRLPNMDDDLEFSSSQLLLLESEFQKANLAKPNPGDTMTTKERQTPSFVLPPSVQPPSIDWCIANTSTKNGLDTRPEP</sequence>
<protein>
    <submittedName>
        <fullName evidence="2">Uncharacterized protein</fullName>
    </submittedName>
</protein>
<organism evidence="2">
    <name type="scientific">Timema bartmani</name>
    <dbReference type="NCBI Taxonomy" id="61472"/>
    <lineage>
        <taxon>Eukaryota</taxon>
        <taxon>Metazoa</taxon>
        <taxon>Ecdysozoa</taxon>
        <taxon>Arthropoda</taxon>
        <taxon>Hexapoda</taxon>
        <taxon>Insecta</taxon>
        <taxon>Pterygota</taxon>
        <taxon>Neoptera</taxon>
        <taxon>Polyneoptera</taxon>
        <taxon>Phasmatodea</taxon>
        <taxon>Timematodea</taxon>
        <taxon>Timematoidea</taxon>
        <taxon>Timematidae</taxon>
        <taxon>Timema</taxon>
    </lineage>
</organism>
<accession>A0A7R9I092</accession>
<proteinExistence type="predicted"/>
<gene>
    <name evidence="2" type="ORF">TBIB3V08_LOCUS4385</name>
</gene>
<feature type="region of interest" description="Disordered" evidence="1">
    <location>
        <begin position="37"/>
        <end position="58"/>
    </location>
</feature>
<dbReference type="EMBL" id="OD565503">
    <property type="protein sequence ID" value="CAD7441940.1"/>
    <property type="molecule type" value="Genomic_DNA"/>
</dbReference>
<evidence type="ECO:0000313" key="2">
    <source>
        <dbReference type="EMBL" id="CAD7441940.1"/>
    </source>
</evidence>
<feature type="region of interest" description="Disordered" evidence="1">
    <location>
        <begin position="103"/>
        <end position="130"/>
    </location>
</feature>
<dbReference type="AlphaFoldDB" id="A0A7R9I092"/>
<evidence type="ECO:0000256" key="1">
    <source>
        <dbReference type="SAM" id="MobiDB-lite"/>
    </source>
</evidence>
<reference evidence="2" key="1">
    <citation type="submission" date="2020-11" db="EMBL/GenBank/DDBJ databases">
        <authorList>
            <person name="Tran Van P."/>
        </authorList>
    </citation>
    <scope>NUCLEOTIDE SEQUENCE</scope>
</reference>